<proteinExistence type="predicted"/>
<dbReference type="Gene3D" id="3.40.630.30">
    <property type="match status" value="1"/>
</dbReference>
<evidence type="ECO:0008006" key="2">
    <source>
        <dbReference type="Google" id="ProtNLM"/>
    </source>
</evidence>
<dbReference type="AlphaFoldDB" id="A0A6C0HL84"/>
<organism evidence="1">
    <name type="scientific">viral metagenome</name>
    <dbReference type="NCBI Taxonomy" id="1070528"/>
    <lineage>
        <taxon>unclassified sequences</taxon>
        <taxon>metagenomes</taxon>
        <taxon>organismal metagenomes</taxon>
    </lineage>
</organism>
<accession>A0A6C0HL84</accession>
<protein>
    <recommendedName>
        <fullName evidence="2">N-acetyltransferase domain-containing protein</fullName>
    </recommendedName>
</protein>
<reference evidence="1" key="1">
    <citation type="journal article" date="2020" name="Nature">
        <title>Giant virus diversity and host interactions through global metagenomics.</title>
        <authorList>
            <person name="Schulz F."/>
            <person name="Roux S."/>
            <person name="Paez-Espino D."/>
            <person name="Jungbluth S."/>
            <person name="Walsh D.A."/>
            <person name="Denef V.J."/>
            <person name="McMahon K.D."/>
            <person name="Konstantinidis K.T."/>
            <person name="Eloe-Fadrosh E.A."/>
            <person name="Kyrpides N.C."/>
            <person name="Woyke T."/>
        </authorList>
    </citation>
    <scope>NUCLEOTIDE SEQUENCE</scope>
    <source>
        <strain evidence="1">GVMAG-M-3300023184-13</strain>
    </source>
</reference>
<dbReference type="InterPro" id="IPR016181">
    <property type="entry name" value="Acyl_CoA_acyltransferase"/>
</dbReference>
<dbReference type="EMBL" id="MN739982">
    <property type="protein sequence ID" value="QHT81392.1"/>
    <property type="molecule type" value="Genomic_DNA"/>
</dbReference>
<evidence type="ECO:0000313" key="1">
    <source>
        <dbReference type="EMBL" id="QHT81392.1"/>
    </source>
</evidence>
<sequence length="207" mass="23655">MAITKTIRKTRKHSKSVKSNTKLLTKTINTNCEALIPIYKLTPSQIGQLTFITSNKTTMKHIGTGKLWKRIDILQYIKDELAQHRKTIEDREYFTYVMISQTGKVIGLISGRKNIKLLGNNKKSQYDILLRMFIGALDTGKGFGKSIISKFAILYKEMIGFNNANLISDIAVDNLASIKIHDANGFNFIKQIKYPNGKFYKRYVKKI</sequence>
<dbReference type="SUPFAM" id="SSF55729">
    <property type="entry name" value="Acyl-CoA N-acyltransferases (Nat)"/>
    <property type="match status" value="1"/>
</dbReference>
<name>A0A6C0HL84_9ZZZZ</name>